<dbReference type="Proteomes" id="UP000823561">
    <property type="component" value="Chromosome 5"/>
</dbReference>
<feature type="transmembrane region" description="Helical" evidence="1">
    <location>
        <begin position="62"/>
        <end position="87"/>
    </location>
</feature>
<evidence type="ECO:0000313" key="2">
    <source>
        <dbReference type="EMBL" id="KAG5281215.1"/>
    </source>
</evidence>
<evidence type="ECO:0008006" key="4">
    <source>
        <dbReference type="Google" id="ProtNLM"/>
    </source>
</evidence>
<proteinExistence type="predicted"/>
<name>A0AAV6H1L7_9TELE</name>
<accession>A0AAV6H1L7</accession>
<keyword evidence="3" id="KW-1185">Reference proteome</keyword>
<feature type="transmembrane region" description="Helical" evidence="1">
    <location>
        <begin position="93"/>
        <end position="112"/>
    </location>
</feature>
<dbReference type="EMBL" id="JADWDJ010000005">
    <property type="protein sequence ID" value="KAG5281215.1"/>
    <property type="molecule type" value="Genomic_DNA"/>
</dbReference>
<evidence type="ECO:0000256" key="1">
    <source>
        <dbReference type="SAM" id="Phobius"/>
    </source>
</evidence>
<protein>
    <recommendedName>
        <fullName evidence="4">NADH dehydrogenase subunit 6</fullName>
    </recommendedName>
</protein>
<dbReference type="AlphaFoldDB" id="A0AAV6H1L7"/>
<sequence length="121" mass="13837">MGLCYFMTVICAHNTHTHTHLYYFLSLHLSLGDDVIVTMSPWRRHARGDIVAVETMFHWERISFFVCLSLFVLAVDILGCSCTVVHGFSMLPFLIYFFVLLIFVINPCVTTSSESVRVTVK</sequence>
<keyword evidence="1" id="KW-0812">Transmembrane</keyword>
<keyword evidence="1" id="KW-1133">Transmembrane helix</keyword>
<gene>
    <name evidence="2" type="ORF">AALO_G00068710</name>
</gene>
<keyword evidence="1" id="KW-0472">Membrane</keyword>
<evidence type="ECO:0000313" key="3">
    <source>
        <dbReference type="Proteomes" id="UP000823561"/>
    </source>
</evidence>
<reference evidence="2" key="1">
    <citation type="submission" date="2020-10" db="EMBL/GenBank/DDBJ databases">
        <title>Chromosome-scale genome assembly of the Allis shad, Alosa alosa.</title>
        <authorList>
            <person name="Margot Z."/>
            <person name="Christophe K."/>
            <person name="Cabau C."/>
            <person name="Louis A."/>
            <person name="Berthelot C."/>
            <person name="Parey E."/>
            <person name="Roest Crollius H."/>
            <person name="Montfort J."/>
            <person name="Robinson-Rechavi M."/>
            <person name="Bucao C."/>
            <person name="Bouchez O."/>
            <person name="Gislard M."/>
            <person name="Lluch J."/>
            <person name="Milhes M."/>
            <person name="Lampietro C."/>
            <person name="Lopez Roques C."/>
            <person name="Donnadieu C."/>
            <person name="Braasch I."/>
            <person name="Desvignes T."/>
            <person name="Postlethwait J."/>
            <person name="Bobe J."/>
            <person name="Guiguen Y."/>
        </authorList>
    </citation>
    <scope>NUCLEOTIDE SEQUENCE</scope>
    <source>
        <strain evidence="2">M-15738</strain>
        <tissue evidence="2">Blood</tissue>
    </source>
</reference>
<comment type="caution">
    <text evidence="2">The sequence shown here is derived from an EMBL/GenBank/DDBJ whole genome shotgun (WGS) entry which is preliminary data.</text>
</comment>
<organism evidence="2 3">
    <name type="scientific">Alosa alosa</name>
    <name type="common">allis shad</name>
    <dbReference type="NCBI Taxonomy" id="278164"/>
    <lineage>
        <taxon>Eukaryota</taxon>
        <taxon>Metazoa</taxon>
        <taxon>Chordata</taxon>
        <taxon>Craniata</taxon>
        <taxon>Vertebrata</taxon>
        <taxon>Euteleostomi</taxon>
        <taxon>Actinopterygii</taxon>
        <taxon>Neopterygii</taxon>
        <taxon>Teleostei</taxon>
        <taxon>Clupei</taxon>
        <taxon>Clupeiformes</taxon>
        <taxon>Clupeoidei</taxon>
        <taxon>Clupeidae</taxon>
        <taxon>Alosa</taxon>
    </lineage>
</organism>